<evidence type="ECO:0000256" key="8">
    <source>
        <dbReference type="ARBA" id="ARBA00023242"/>
    </source>
</evidence>
<dbReference type="FunFam" id="2.40.50.140:FF:000076">
    <property type="entry name" value="26S protease regulatory subunit 6A"/>
    <property type="match status" value="1"/>
</dbReference>
<dbReference type="SUPFAM" id="SSF52540">
    <property type="entry name" value="P-loop containing nucleoside triphosphate hydrolases"/>
    <property type="match status" value="1"/>
</dbReference>
<dbReference type="GO" id="GO:0005524">
    <property type="term" value="F:ATP binding"/>
    <property type="evidence" value="ECO:0007669"/>
    <property type="project" value="UniProtKB-KW"/>
</dbReference>
<evidence type="ECO:0000256" key="6">
    <source>
        <dbReference type="ARBA" id="ARBA00022840"/>
    </source>
</evidence>
<dbReference type="AlphaFoldDB" id="A0A177B9Y9"/>
<keyword evidence="7" id="KW-0647">Proteasome</keyword>
<dbReference type="Gene3D" id="2.40.50.140">
    <property type="entry name" value="Nucleic acid-binding proteins"/>
    <property type="match status" value="1"/>
</dbReference>
<dbReference type="GO" id="GO:0000502">
    <property type="term" value="C:proteasome complex"/>
    <property type="evidence" value="ECO:0007669"/>
    <property type="project" value="UniProtKB-KW"/>
</dbReference>
<dbReference type="EMBL" id="LWCA01000084">
    <property type="protein sequence ID" value="OAF71056.1"/>
    <property type="molecule type" value="Genomic_DNA"/>
</dbReference>
<dbReference type="InterPro" id="IPR032501">
    <property type="entry name" value="Prot_ATP_ID_OB_2nd"/>
</dbReference>
<comment type="similarity">
    <text evidence="3 9">Belongs to the AAA ATPase family.</text>
</comment>
<comment type="subcellular location">
    <subcellularLocation>
        <location evidence="2">Cytoplasm</location>
    </subcellularLocation>
    <subcellularLocation>
        <location evidence="1">Nucleus</location>
    </subcellularLocation>
</comment>
<dbReference type="SMART" id="SM00382">
    <property type="entry name" value="AAA"/>
    <property type="match status" value="1"/>
</dbReference>
<sequence>MVEEDMTMMMIENDKGLNDLIISLSVEDIVNRMHIFETNIRSLKGEISRLTHEKQSQNEKILENNEKIKLNKILPYLVSNVVELLDLEPEEYGDDEGANVDLNVKMEGKCAVIKTSTRQTYFLPVVGLVDPLTLKPGDLIGVNKDSYIILEALSTEYDPRVKAMEVDDKPTEKYSEIGGLDKQIQELIEAIVLPMDHNEKFKEIGIEPPKGVLLYGPPGTGKTLLARACAARTNATFLKLAGPQLVQMFIGDGAKLVRDAFNLAKEKQPAIIFIDELDAIGTKRFDSEKAGDREVQRTMLELLNQMDGFQPNENIKVIAATNRVDILDPALLRSGRLDRKIEFPNPNEEARCRILQIHSRKMNVKKNVNFEELARCTEDFNGAQCKAMCVEAGMIALRRGAIELDHEDYMDAILEVQAKKKTNLQYYA</sequence>
<evidence type="ECO:0000313" key="12">
    <source>
        <dbReference type="Proteomes" id="UP000078046"/>
    </source>
</evidence>
<keyword evidence="5 9" id="KW-0547">Nucleotide-binding</keyword>
<evidence type="ECO:0000256" key="9">
    <source>
        <dbReference type="RuleBase" id="RU003651"/>
    </source>
</evidence>
<keyword evidence="12" id="KW-1185">Reference proteome</keyword>
<dbReference type="Pfam" id="PF17862">
    <property type="entry name" value="AAA_lid_3"/>
    <property type="match status" value="1"/>
</dbReference>
<dbReference type="Gene3D" id="3.40.50.300">
    <property type="entry name" value="P-loop containing nucleotide triphosphate hydrolases"/>
    <property type="match status" value="1"/>
</dbReference>
<dbReference type="InterPro" id="IPR027417">
    <property type="entry name" value="P-loop_NTPase"/>
</dbReference>
<dbReference type="GO" id="GO:0005634">
    <property type="term" value="C:nucleus"/>
    <property type="evidence" value="ECO:0007669"/>
    <property type="project" value="UniProtKB-SubCell"/>
</dbReference>
<dbReference type="InterPro" id="IPR003593">
    <property type="entry name" value="AAA+_ATPase"/>
</dbReference>
<dbReference type="GO" id="GO:0005737">
    <property type="term" value="C:cytoplasm"/>
    <property type="evidence" value="ECO:0007669"/>
    <property type="project" value="UniProtKB-SubCell"/>
</dbReference>
<evidence type="ECO:0000313" key="11">
    <source>
        <dbReference type="EMBL" id="OAF71056.1"/>
    </source>
</evidence>
<keyword evidence="4" id="KW-0963">Cytoplasm</keyword>
<organism evidence="11 12">
    <name type="scientific">Intoshia linei</name>
    <dbReference type="NCBI Taxonomy" id="1819745"/>
    <lineage>
        <taxon>Eukaryota</taxon>
        <taxon>Metazoa</taxon>
        <taxon>Spiralia</taxon>
        <taxon>Lophotrochozoa</taxon>
        <taxon>Mesozoa</taxon>
        <taxon>Orthonectida</taxon>
        <taxon>Rhopaluridae</taxon>
        <taxon>Intoshia</taxon>
    </lineage>
</organism>
<dbReference type="Proteomes" id="UP000078046">
    <property type="component" value="Unassembled WGS sequence"/>
</dbReference>
<evidence type="ECO:0000256" key="3">
    <source>
        <dbReference type="ARBA" id="ARBA00006914"/>
    </source>
</evidence>
<proteinExistence type="inferred from homology"/>
<dbReference type="Pfam" id="PF16450">
    <property type="entry name" value="Prot_ATP_ID_OB_C"/>
    <property type="match status" value="1"/>
</dbReference>
<evidence type="ECO:0000256" key="1">
    <source>
        <dbReference type="ARBA" id="ARBA00004123"/>
    </source>
</evidence>
<dbReference type="FunFam" id="3.40.50.300:FF:000037">
    <property type="entry name" value="26S protease regulatory subunit 6A"/>
    <property type="match status" value="1"/>
</dbReference>
<accession>A0A177B9Y9</accession>
<name>A0A177B9Y9_9BILA</name>
<keyword evidence="8" id="KW-0539">Nucleus</keyword>
<dbReference type="GO" id="GO:0016887">
    <property type="term" value="F:ATP hydrolysis activity"/>
    <property type="evidence" value="ECO:0007669"/>
    <property type="project" value="InterPro"/>
</dbReference>
<dbReference type="PANTHER" id="PTHR23073">
    <property type="entry name" value="26S PROTEASOME REGULATORY SUBUNIT"/>
    <property type="match status" value="1"/>
</dbReference>
<dbReference type="InterPro" id="IPR041569">
    <property type="entry name" value="AAA_lid_3"/>
</dbReference>
<comment type="caution">
    <text evidence="11">The sequence shown here is derived from an EMBL/GenBank/DDBJ whole genome shotgun (WGS) entry which is preliminary data.</text>
</comment>
<evidence type="ECO:0000259" key="10">
    <source>
        <dbReference type="SMART" id="SM00382"/>
    </source>
</evidence>
<dbReference type="InterPro" id="IPR050221">
    <property type="entry name" value="26S_Proteasome_ATPase"/>
</dbReference>
<evidence type="ECO:0000256" key="5">
    <source>
        <dbReference type="ARBA" id="ARBA00022741"/>
    </source>
</evidence>
<dbReference type="FunFam" id="1.10.8.60:FF:000009">
    <property type="entry name" value="26S protease regulatory subunit 6A"/>
    <property type="match status" value="1"/>
</dbReference>
<evidence type="ECO:0000256" key="7">
    <source>
        <dbReference type="ARBA" id="ARBA00022942"/>
    </source>
</evidence>
<feature type="domain" description="AAA+ ATPase" evidence="10">
    <location>
        <begin position="208"/>
        <end position="347"/>
    </location>
</feature>
<dbReference type="InterPro" id="IPR012340">
    <property type="entry name" value="NA-bd_OB-fold"/>
</dbReference>
<dbReference type="OrthoDB" id="9443236at2759"/>
<protein>
    <recommendedName>
        <fullName evidence="10">AAA+ ATPase domain-containing protein</fullName>
    </recommendedName>
</protein>
<gene>
    <name evidence="11" type="ORF">A3Q56_01185</name>
</gene>
<dbReference type="Gene3D" id="1.10.8.60">
    <property type="match status" value="1"/>
</dbReference>
<keyword evidence="6 9" id="KW-0067">ATP-binding</keyword>
<reference evidence="11 12" key="1">
    <citation type="submission" date="2016-04" db="EMBL/GenBank/DDBJ databases">
        <title>The genome of Intoshia linei affirms orthonectids as highly simplified spiralians.</title>
        <authorList>
            <person name="Mikhailov K.V."/>
            <person name="Slusarev G.S."/>
            <person name="Nikitin M.A."/>
            <person name="Logacheva M.D."/>
            <person name="Penin A."/>
            <person name="Aleoshin V."/>
            <person name="Panchin Y.V."/>
        </authorList>
    </citation>
    <scope>NUCLEOTIDE SEQUENCE [LARGE SCALE GENOMIC DNA]</scope>
    <source>
        <strain evidence="11">Intl2013</strain>
        <tissue evidence="11">Whole animal</tissue>
    </source>
</reference>
<dbReference type="InterPro" id="IPR003959">
    <property type="entry name" value="ATPase_AAA_core"/>
</dbReference>
<dbReference type="PROSITE" id="PS00674">
    <property type="entry name" value="AAA"/>
    <property type="match status" value="1"/>
</dbReference>
<dbReference type="InterPro" id="IPR003960">
    <property type="entry name" value="ATPase_AAA_CS"/>
</dbReference>
<evidence type="ECO:0000256" key="2">
    <source>
        <dbReference type="ARBA" id="ARBA00004496"/>
    </source>
</evidence>
<dbReference type="Pfam" id="PF00004">
    <property type="entry name" value="AAA"/>
    <property type="match status" value="1"/>
</dbReference>
<evidence type="ECO:0000256" key="4">
    <source>
        <dbReference type="ARBA" id="ARBA00022490"/>
    </source>
</evidence>